<protein>
    <submittedName>
        <fullName evidence="1">Uncharacterized protein</fullName>
    </submittedName>
</protein>
<reference evidence="1 2" key="1">
    <citation type="journal article" date="2019" name="Int. J. Syst. Evol. Microbiol.">
        <title>The Global Catalogue of Microorganisms (GCM) 10K type strain sequencing project: providing services to taxonomists for standard genome sequencing and annotation.</title>
        <authorList>
            <consortium name="The Broad Institute Genomics Platform"/>
            <consortium name="The Broad Institute Genome Sequencing Center for Infectious Disease"/>
            <person name="Wu L."/>
            <person name="Ma J."/>
        </authorList>
    </citation>
    <scope>NUCLEOTIDE SEQUENCE [LARGE SCALE GENOMIC DNA]</scope>
    <source>
        <strain evidence="1 2">JCM 4542</strain>
    </source>
</reference>
<evidence type="ECO:0000313" key="1">
    <source>
        <dbReference type="EMBL" id="GAA2721474.1"/>
    </source>
</evidence>
<dbReference type="EMBL" id="BAAASL010000017">
    <property type="protein sequence ID" value="GAA2721474.1"/>
    <property type="molecule type" value="Genomic_DNA"/>
</dbReference>
<gene>
    <name evidence="1" type="ORF">GCM10010315_44370</name>
</gene>
<name>A0ABN3TZF3_9ACTN</name>
<proteinExistence type="predicted"/>
<sequence>MLAYVSTFSQYAVCSRSWLRRDISRNGGARRKDREAVCLQAGPYFADI</sequence>
<accession>A0ABN3TZF3</accession>
<dbReference type="Proteomes" id="UP001500886">
    <property type="component" value="Unassembled WGS sequence"/>
</dbReference>
<comment type="caution">
    <text evidence="1">The sequence shown here is derived from an EMBL/GenBank/DDBJ whole genome shotgun (WGS) entry which is preliminary data.</text>
</comment>
<evidence type="ECO:0000313" key="2">
    <source>
        <dbReference type="Proteomes" id="UP001500886"/>
    </source>
</evidence>
<organism evidence="1 2">
    <name type="scientific">Streptomyces luteosporeus</name>
    <dbReference type="NCBI Taxonomy" id="173856"/>
    <lineage>
        <taxon>Bacteria</taxon>
        <taxon>Bacillati</taxon>
        <taxon>Actinomycetota</taxon>
        <taxon>Actinomycetes</taxon>
        <taxon>Kitasatosporales</taxon>
        <taxon>Streptomycetaceae</taxon>
        <taxon>Streptomyces</taxon>
    </lineage>
</organism>
<keyword evidence="2" id="KW-1185">Reference proteome</keyword>